<evidence type="ECO:0000313" key="1">
    <source>
        <dbReference type="EMBL" id="CUJ92871.1"/>
    </source>
</evidence>
<name>A0A0P1I6G6_9RHOB</name>
<proteinExistence type="predicted"/>
<protein>
    <submittedName>
        <fullName evidence="1">Uncharacterized protein</fullName>
    </submittedName>
</protein>
<keyword evidence="2" id="KW-1185">Reference proteome</keyword>
<organism evidence="1 2">
    <name type="scientific">Ruegeria denitrificans</name>
    <dbReference type="NCBI Taxonomy" id="1715692"/>
    <lineage>
        <taxon>Bacteria</taxon>
        <taxon>Pseudomonadati</taxon>
        <taxon>Pseudomonadota</taxon>
        <taxon>Alphaproteobacteria</taxon>
        <taxon>Rhodobacterales</taxon>
        <taxon>Roseobacteraceae</taxon>
        <taxon>Ruegeria</taxon>
    </lineage>
</organism>
<gene>
    <name evidence="1" type="ORF">RUE5091_01267</name>
</gene>
<evidence type="ECO:0000313" key="2">
    <source>
        <dbReference type="Proteomes" id="UP000051260"/>
    </source>
</evidence>
<sequence length="322" mass="35491">MMGMQFFMGDNMKIFLVHRLMLVSVVLCLAIFTAPDVRADQGEAMDAIESFDKAMLTIFRRGQDALTSQTRPVMVIAKDVTVLSEKGQVSFPRGAPDYLIFKSTSHVLLGIIGAVTPWPEENAGDARWKEDFAAISQEIDTLLAAIDGLDLSKEEIARQKRMLADARTFTQQAVTRGTLTRQDVADAINNMRPIWAANMREAARAELATLHKAVSDARNAVSKEDWDEMYVVHHGGSNVTGINVVELYLERVMPQKVAAGQVVFAENAHGNKAMADFVGYERMQRLVGAWAFGDPGRMEVDLLGYEAGSILDEMIPSPPPSD</sequence>
<accession>A0A0P1I6G6</accession>
<dbReference type="AlphaFoldDB" id="A0A0P1I6G6"/>
<dbReference type="Proteomes" id="UP000051260">
    <property type="component" value="Unassembled WGS sequence"/>
</dbReference>
<reference evidence="2" key="1">
    <citation type="submission" date="2015-09" db="EMBL/GenBank/DDBJ databases">
        <authorList>
            <person name="Rodrigo-Torres L."/>
            <person name="Arahal D.R."/>
        </authorList>
    </citation>
    <scope>NUCLEOTIDE SEQUENCE [LARGE SCALE GENOMIC DNA]</scope>
    <source>
        <strain evidence="2">CECT 5091</strain>
    </source>
</reference>
<dbReference type="EMBL" id="CYUD01000003">
    <property type="protein sequence ID" value="CUJ92871.1"/>
    <property type="molecule type" value="Genomic_DNA"/>
</dbReference>